<proteinExistence type="predicted"/>
<evidence type="ECO:0000313" key="3">
    <source>
        <dbReference type="Proteomes" id="UP000192578"/>
    </source>
</evidence>
<organism evidence="2 3">
    <name type="scientific">Hypsibius exemplaris</name>
    <name type="common">Freshwater tardigrade</name>
    <dbReference type="NCBI Taxonomy" id="2072580"/>
    <lineage>
        <taxon>Eukaryota</taxon>
        <taxon>Metazoa</taxon>
        <taxon>Ecdysozoa</taxon>
        <taxon>Tardigrada</taxon>
        <taxon>Eutardigrada</taxon>
        <taxon>Parachela</taxon>
        <taxon>Hypsibioidea</taxon>
        <taxon>Hypsibiidae</taxon>
        <taxon>Hypsibius</taxon>
    </lineage>
</organism>
<evidence type="ECO:0000313" key="2">
    <source>
        <dbReference type="EMBL" id="OQV23451.1"/>
    </source>
</evidence>
<gene>
    <name evidence="2" type="ORF">BV898_02573</name>
</gene>
<reference evidence="3" key="1">
    <citation type="submission" date="2017-01" db="EMBL/GenBank/DDBJ databases">
        <title>Comparative genomics of anhydrobiosis in the tardigrade Hypsibius dujardini.</title>
        <authorList>
            <person name="Yoshida Y."/>
            <person name="Koutsovoulos G."/>
            <person name="Laetsch D."/>
            <person name="Stevens L."/>
            <person name="Kumar S."/>
            <person name="Horikawa D."/>
            <person name="Ishino K."/>
            <person name="Komine S."/>
            <person name="Tomita M."/>
            <person name="Blaxter M."/>
            <person name="Arakawa K."/>
        </authorList>
    </citation>
    <scope>NUCLEOTIDE SEQUENCE [LARGE SCALE GENOMIC DNA]</scope>
    <source>
        <strain evidence="3">Z151</strain>
    </source>
</reference>
<accession>A0A1W0X855</accession>
<dbReference type="Proteomes" id="UP000192578">
    <property type="component" value="Unassembled WGS sequence"/>
</dbReference>
<keyword evidence="1" id="KW-0732">Signal</keyword>
<sequence>MELTKVSKAVMLLCAIFFVASPFFHVANGAPIVADSITLGRWLIQVENDVLVIRDTRSAWLHGGDNRFAFYPGKGQIDAK</sequence>
<evidence type="ECO:0000256" key="1">
    <source>
        <dbReference type="SAM" id="SignalP"/>
    </source>
</evidence>
<dbReference type="AlphaFoldDB" id="A0A1W0X855"/>
<keyword evidence="3" id="KW-1185">Reference proteome</keyword>
<protein>
    <submittedName>
        <fullName evidence="2">Uncharacterized protein</fullName>
    </submittedName>
</protein>
<comment type="caution">
    <text evidence="2">The sequence shown here is derived from an EMBL/GenBank/DDBJ whole genome shotgun (WGS) entry which is preliminary data.</text>
</comment>
<feature type="chain" id="PRO_5013207047" evidence="1">
    <location>
        <begin position="30"/>
        <end position="80"/>
    </location>
</feature>
<feature type="signal peptide" evidence="1">
    <location>
        <begin position="1"/>
        <end position="29"/>
    </location>
</feature>
<name>A0A1W0X855_HYPEX</name>
<dbReference type="EMBL" id="MTYJ01000011">
    <property type="protein sequence ID" value="OQV23451.1"/>
    <property type="molecule type" value="Genomic_DNA"/>
</dbReference>